<evidence type="ECO:0000259" key="13">
    <source>
        <dbReference type="PROSITE" id="PS50110"/>
    </source>
</evidence>
<evidence type="ECO:0000256" key="10">
    <source>
        <dbReference type="PROSITE-ProRule" id="PRU00169"/>
    </source>
</evidence>
<evidence type="ECO:0000256" key="7">
    <source>
        <dbReference type="ARBA" id="ARBA00023012"/>
    </source>
</evidence>
<evidence type="ECO:0000259" key="12">
    <source>
        <dbReference type="PROSITE" id="PS50109"/>
    </source>
</evidence>
<evidence type="ECO:0000256" key="8">
    <source>
        <dbReference type="ARBA" id="ARBA00024867"/>
    </source>
</evidence>
<feature type="transmembrane region" description="Helical" evidence="11">
    <location>
        <begin position="202"/>
        <end position="224"/>
    </location>
</feature>
<dbReference type="SUPFAM" id="SSF55785">
    <property type="entry name" value="PYP-like sensor domain (PAS domain)"/>
    <property type="match status" value="1"/>
</dbReference>
<dbReference type="Pfam" id="PF02518">
    <property type="entry name" value="HATPase_c"/>
    <property type="match status" value="1"/>
</dbReference>
<evidence type="ECO:0000256" key="3">
    <source>
        <dbReference type="ARBA" id="ARBA00012438"/>
    </source>
</evidence>
<evidence type="ECO:0000313" key="14">
    <source>
        <dbReference type="EMBL" id="EHI59406.1"/>
    </source>
</evidence>
<dbReference type="InterPro" id="IPR003594">
    <property type="entry name" value="HATPase_dom"/>
</dbReference>
<comment type="function">
    <text evidence="8">May play the central regulatory role in sporulation. It may be an element of the effector pathway responsible for the activation of sporulation genes in response to nutritional stress. Spo0A may act in concert with spo0H (a sigma factor) to control the expression of some genes that are critical to the sporulation process.</text>
</comment>
<dbReference type="SMART" id="SM00448">
    <property type="entry name" value="REC"/>
    <property type="match status" value="2"/>
</dbReference>
<feature type="domain" description="Response regulatory" evidence="13">
    <location>
        <begin position="613"/>
        <end position="733"/>
    </location>
</feature>
<evidence type="ECO:0000256" key="11">
    <source>
        <dbReference type="SAM" id="Phobius"/>
    </source>
</evidence>
<dbReference type="Gene3D" id="1.10.287.130">
    <property type="match status" value="1"/>
</dbReference>
<dbReference type="PANTHER" id="PTHR45339">
    <property type="entry name" value="HYBRID SIGNAL TRANSDUCTION HISTIDINE KINASE J"/>
    <property type="match status" value="1"/>
</dbReference>
<evidence type="ECO:0000256" key="9">
    <source>
        <dbReference type="ARBA" id="ARBA00074306"/>
    </source>
</evidence>
<dbReference type="InterPro" id="IPR035965">
    <property type="entry name" value="PAS-like_dom_sf"/>
</dbReference>
<evidence type="ECO:0000256" key="5">
    <source>
        <dbReference type="ARBA" id="ARBA00022553"/>
    </source>
</evidence>
<gene>
    <name evidence="14" type="ORF">HMPREF9473_02632</name>
</gene>
<dbReference type="HOGENOM" id="CLU_000445_114_21_9"/>
<keyword evidence="5 10" id="KW-0597">Phosphoprotein</keyword>
<organism evidence="14 15">
    <name type="scientific">Hungatella hathewayi WAL-18680</name>
    <dbReference type="NCBI Taxonomy" id="742737"/>
    <lineage>
        <taxon>Bacteria</taxon>
        <taxon>Bacillati</taxon>
        <taxon>Bacillota</taxon>
        <taxon>Clostridia</taxon>
        <taxon>Lachnospirales</taxon>
        <taxon>Lachnospiraceae</taxon>
        <taxon>Hungatella</taxon>
    </lineage>
</organism>
<dbReference type="Gene3D" id="3.30.565.10">
    <property type="entry name" value="Histidine kinase-like ATPase, C-terminal domain"/>
    <property type="match status" value="1"/>
</dbReference>
<evidence type="ECO:0000313" key="15">
    <source>
        <dbReference type="Proteomes" id="UP000005384"/>
    </source>
</evidence>
<comment type="similarity">
    <text evidence="2">In the N-terminal section; belongs to the phytochrome family.</text>
</comment>
<dbReference type="Pfam" id="PF00072">
    <property type="entry name" value="Response_reg"/>
    <property type="match status" value="2"/>
</dbReference>
<keyword evidence="11" id="KW-0812">Transmembrane</keyword>
<dbReference type="CDD" id="cd17546">
    <property type="entry name" value="REC_hyHK_CKI1_RcsC-like"/>
    <property type="match status" value="2"/>
</dbReference>
<accession>G5IGK4</accession>
<dbReference type="InterPro" id="IPR036097">
    <property type="entry name" value="HisK_dim/P_sf"/>
</dbReference>
<evidence type="ECO:0000256" key="2">
    <source>
        <dbReference type="ARBA" id="ARBA00006402"/>
    </source>
</evidence>
<dbReference type="SUPFAM" id="SSF47384">
    <property type="entry name" value="Homodimeric domain of signal transducing histidine kinase"/>
    <property type="match status" value="1"/>
</dbReference>
<dbReference type="InterPro" id="IPR011006">
    <property type="entry name" value="CheY-like_superfamily"/>
</dbReference>
<dbReference type="InterPro" id="IPR003661">
    <property type="entry name" value="HisK_dim/P_dom"/>
</dbReference>
<feature type="transmembrane region" description="Helical" evidence="11">
    <location>
        <begin position="20"/>
        <end position="42"/>
    </location>
</feature>
<feature type="domain" description="Histidine kinase" evidence="12">
    <location>
        <begin position="372"/>
        <end position="596"/>
    </location>
</feature>
<comment type="caution">
    <text evidence="14">The sequence shown here is derived from an EMBL/GenBank/DDBJ whole genome shotgun (WGS) entry which is preliminary data.</text>
</comment>
<dbReference type="PRINTS" id="PR00344">
    <property type="entry name" value="BCTRLSENSOR"/>
</dbReference>
<dbReference type="InterPro" id="IPR005467">
    <property type="entry name" value="His_kinase_dom"/>
</dbReference>
<dbReference type="PATRIC" id="fig|742737.3.peg.2641"/>
<dbReference type="AlphaFoldDB" id="G5IGK4"/>
<dbReference type="Gene3D" id="3.40.50.2300">
    <property type="match status" value="2"/>
</dbReference>
<dbReference type="InterPro" id="IPR000014">
    <property type="entry name" value="PAS"/>
</dbReference>
<feature type="modified residue" description="4-aspartylphosphate" evidence="10">
    <location>
        <position position="667"/>
    </location>
</feature>
<dbReference type="GO" id="GO:0000155">
    <property type="term" value="F:phosphorelay sensor kinase activity"/>
    <property type="evidence" value="ECO:0007669"/>
    <property type="project" value="InterPro"/>
</dbReference>
<dbReference type="CDD" id="cd00130">
    <property type="entry name" value="PAS"/>
    <property type="match status" value="1"/>
</dbReference>
<dbReference type="SUPFAM" id="SSF55874">
    <property type="entry name" value="ATPase domain of HSP90 chaperone/DNA topoisomerase II/histidine kinase"/>
    <property type="match status" value="1"/>
</dbReference>
<dbReference type="CDD" id="cd00082">
    <property type="entry name" value="HisKA"/>
    <property type="match status" value="1"/>
</dbReference>
<dbReference type="FunFam" id="3.30.565.10:FF:000010">
    <property type="entry name" value="Sensor histidine kinase RcsC"/>
    <property type="match status" value="1"/>
</dbReference>
<name>G5IGK4_9FIRM</name>
<dbReference type="Proteomes" id="UP000005384">
    <property type="component" value="Unassembled WGS sequence"/>
</dbReference>
<dbReference type="Gene3D" id="3.30.450.20">
    <property type="entry name" value="PAS domain"/>
    <property type="match status" value="1"/>
</dbReference>
<dbReference type="PROSITE" id="PS50109">
    <property type="entry name" value="HIS_KIN"/>
    <property type="match status" value="1"/>
</dbReference>
<feature type="domain" description="Response regulatory" evidence="13">
    <location>
        <begin position="755"/>
        <end position="876"/>
    </location>
</feature>
<sequence length="900" mass="100608">MIVHKGSKKEMTTPNTAVLWGQRVSIVSTAILILLMFSYLIMSIRNSSSLAKQTEIISGHPFEVVNSIGDIKLNISEMRLRTERMQRHRSAEDVAIARNALKNIYLSLEEPLFRVEDLYLGDLEDIRALNGTLELLRTEQDVFFEFALRPGLTDKEIEGYEQEHLQPLYDKALAQAEGIIAVAQAKKVGYGETAERLRRSNLIGSILLMGLMVGVLLVSQYVLFRQRKELIWRNLLFDKLSLSIDDAFIIRDANTNEINYRGLNIERVLGTTVPDVESLYAGLKPEDARVFREEIRGMKFVSPFERLVEYKKPNGDWRWMLIRVYRVEDSSSPQLITVFSDRTEEVLSRQVLQDAMLTAERSNTAKSDFLSRMSHEIRTPLNAIIGMTAIAAASIRDTTRVEDCLSKITFSSKHLLMLINDVLDMSKIESSKMVLQEEPFDIYEMVNGFVSTVYAQAKAKGIHFEESMEGFGEDTVFIGDSLRLNQILLNLSSNAVKFTPPGGSIRLHVSHLVAGGKTDMLRFVISDTGIGMTKEALERIFRPFEQADPSITKRYGGTGLGMSITKNLAALMGGEIRVESEPDAGTTCTVDLPFKRGVERDMIEPDFAQMGLSALVVDDDQQACEQAAILMKKIKIDANWCLSGTEALQQVKERHHRGCDFDFCLIDWKMPDMDGIEITRRIRREVGNDLPIVMISAYDITEVEEEARAVGVNGFLAKPLYRSSVYAAIKEALEDRHPVEGEYRPEAEKPLEGFRLLVAEDNAINQEIAATLLQMNGATVDCVDDGRQAVERFLASGPGDYDAILMDVQMPVMDGHEAARQIRTSAHPLAHKIPIIATTANAFHEDISAALAAGMNAHVSKPLDIHQLCSVLSNCISESGLRERKCDPSGSVFKPDMKEG</sequence>
<keyword evidence="11" id="KW-0472">Membrane</keyword>
<dbReference type="SMART" id="SM00387">
    <property type="entry name" value="HATPase_c"/>
    <property type="match status" value="1"/>
</dbReference>
<dbReference type="EMBL" id="ADLN01000059">
    <property type="protein sequence ID" value="EHI59406.1"/>
    <property type="molecule type" value="Genomic_DNA"/>
</dbReference>
<dbReference type="SUPFAM" id="SSF52172">
    <property type="entry name" value="CheY-like"/>
    <property type="match status" value="2"/>
</dbReference>
<keyword evidence="11" id="KW-1133">Transmembrane helix</keyword>
<dbReference type="InterPro" id="IPR036890">
    <property type="entry name" value="HATPase_C_sf"/>
</dbReference>
<comment type="catalytic activity">
    <reaction evidence="1">
        <text>ATP + protein L-histidine = ADP + protein N-phospho-L-histidine.</text>
        <dbReference type="EC" id="2.7.13.3"/>
    </reaction>
</comment>
<dbReference type="EC" id="2.7.13.3" evidence="3"/>
<dbReference type="PANTHER" id="PTHR45339:SF5">
    <property type="entry name" value="HISTIDINE KINASE"/>
    <property type="match status" value="1"/>
</dbReference>
<dbReference type="SMART" id="SM00388">
    <property type="entry name" value="HisKA"/>
    <property type="match status" value="1"/>
</dbReference>
<dbReference type="InterPro" id="IPR004358">
    <property type="entry name" value="Sig_transdc_His_kin-like_C"/>
</dbReference>
<dbReference type="CDD" id="cd16922">
    <property type="entry name" value="HATPase_EvgS-ArcB-TorS-like"/>
    <property type="match status" value="1"/>
</dbReference>
<dbReference type="InterPro" id="IPR001789">
    <property type="entry name" value="Sig_transdc_resp-reg_receiver"/>
</dbReference>
<proteinExistence type="inferred from homology"/>
<protein>
    <recommendedName>
        <fullName evidence="9">Circadian input-output histidine kinase CikA</fullName>
        <ecNumber evidence="3">2.7.13.3</ecNumber>
    </recommendedName>
    <alternativeName>
        <fullName evidence="4">Stage 0 sporulation protein A homolog</fullName>
    </alternativeName>
</protein>
<dbReference type="PROSITE" id="PS50110">
    <property type="entry name" value="RESPONSE_REGULATORY"/>
    <property type="match status" value="2"/>
</dbReference>
<reference evidence="14 15" key="1">
    <citation type="submission" date="2011-08" db="EMBL/GenBank/DDBJ databases">
        <title>The Genome Sequence of Clostridium hathewayi WAL-18680.</title>
        <authorList>
            <consortium name="The Broad Institute Genome Sequencing Platform"/>
            <person name="Earl A."/>
            <person name="Ward D."/>
            <person name="Feldgarden M."/>
            <person name="Gevers D."/>
            <person name="Finegold S.M."/>
            <person name="Summanen P.H."/>
            <person name="Molitoris D.R."/>
            <person name="Song M."/>
            <person name="Daigneault M."/>
            <person name="Allen-Vercoe E."/>
            <person name="Young S.K."/>
            <person name="Zeng Q."/>
            <person name="Gargeya S."/>
            <person name="Fitzgerald M."/>
            <person name="Haas B."/>
            <person name="Abouelleil A."/>
            <person name="Alvarado L."/>
            <person name="Arachchi H.M."/>
            <person name="Berlin A."/>
            <person name="Brown A."/>
            <person name="Chapman S.B."/>
            <person name="Chen Z."/>
            <person name="Dunbar C."/>
            <person name="Freedman E."/>
            <person name="Gearin G."/>
            <person name="Gellesch M."/>
            <person name="Goldberg J."/>
            <person name="Griggs A."/>
            <person name="Gujja S."/>
            <person name="Heiman D."/>
            <person name="Howarth C."/>
            <person name="Larson L."/>
            <person name="Lui A."/>
            <person name="MacDonald P.J.P."/>
            <person name="Montmayeur A."/>
            <person name="Murphy C."/>
            <person name="Neiman D."/>
            <person name="Pearson M."/>
            <person name="Priest M."/>
            <person name="Roberts A."/>
            <person name="Saif S."/>
            <person name="Shea T."/>
            <person name="Shenoy N."/>
            <person name="Sisk P."/>
            <person name="Stolte C."/>
            <person name="Sykes S."/>
            <person name="Wortman J."/>
            <person name="Nusbaum C."/>
            <person name="Birren B."/>
        </authorList>
    </citation>
    <scope>NUCLEOTIDE SEQUENCE [LARGE SCALE GENOMIC DNA]</scope>
    <source>
        <strain evidence="14 15">WAL-18680</strain>
    </source>
</reference>
<evidence type="ECO:0000256" key="4">
    <source>
        <dbReference type="ARBA" id="ARBA00018672"/>
    </source>
</evidence>
<keyword evidence="6" id="KW-0808">Transferase</keyword>
<evidence type="ECO:0000256" key="1">
    <source>
        <dbReference type="ARBA" id="ARBA00000085"/>
    </source>
</evidence>
<dbReference type="Pfam" id="PF00512">
    <property type="entry name" value="HisKA"/>
    <property type="match status" value="1"/>
</dbReference>
<keyword evidence="15" id="KW-1185">Reference proteome</keyword>
<keyword evidence="6" id="KW-0418">Kinase</keyword>
<dbReference type="RefSeq" id="WP_006780611.1">
    <property type="nucleotide sequence ID" value="NZ_CP040506.1"/>
</dbReference>
<keyword evidence="7" id="KW-0902">Two-component regulatory system</keyword>
<feature type="modified residue" description="4-aspartylphosphate" evidence="10">
    <location>
        <position position="807"/>
    </location>
</feature>
<evidence type="ECO:0000256" key="6">
    <source>
        <dbReference type="ARBA" id="ARBA00022777"/>
    </source>
</evidence>